<accession>A0ABU1IQQ7</accession>
<dbReference type="RefSeq" id="WP_309866402.1">
    <property type="nucleotide sequence ID" value="NZ_JAVDQG010000005.1"/>
</dbReference>
<evidence type="ECO:0000313" key="2">
    <source>
        <dbReference type="Proteomes" id="UP001185012"/>
    </source>
</evidence>
<name>A0ABU1IQQ7_9BACL</name>
<gene>
    <name evidence="1" type="ORF">JOE21_002486</name>
</gene>
<sequence length="140" mass="16476">MFFHGIPLVHLVKQAPVLSPAAKSKRQSPSRQADANRLKNLLGFEPVHLLRSSKDYPRSRCIRECFRYGDTVWAFHDLTYPRIQLSRHEWGVQQLDLREACWVLTARTDALSWFYFIGLHVPVWVVRERRGWLLVQICYG</sequence>
<comment type="caution">
    <text evidence="1">The sequence shown here is derived from an EMBL/GenBank/DDBJ whole genome shotgun (WGS) entry which is preliminary data.</text>
</comment>
<dbReference type="Proteomes" id="UP001185012">
    <property type="component" value="Unassembled WGS sequence"/>
</dbReference>
<dbReference type="EMBL" id="JAVDQG010000005">
    <property type="protein sequence ID" value="MDR6226479.1"/>
    <property type="molecule type" value="Genomic_DNA"/>
</dbReference>
<organism evidence="1 2">
    <name type="scientific">Desmospora profundinema</name>
    <dbReference type="NCBI Taxonomy" id="1571184"/>
    <lineage>
        <taxon>Bacteria</taxon>
        <taxon>Bacillati</taxon>
        <taxon>Bacillota</taxon>
        <taxon>Bacilli</taxon>
        <taxon>Bacillales</taxon>
        <taxon>Thermoactinomycetaceae</taxon>
        <taxon>Desmospora</taxon>
    </lineage>
</organism>
<protein>
    <submittedName>
        <fullName evidence="1">Uncharacterized protein</fullName>
    </submittedName>
</protein>
<reference evidence="1 2" key="1">
    <citation type="submission" date="2023-07" db="EMBL/GenBank/DDBJ databases">
        <title>Genomic Encyclopedia of Type Strains, Phase IV (KMG-IV): sequencing the most valuable type-strain genomes for metagenomic binning, comparative biology and taxonomic classification.</title>
        <authorList>
            <person name="Goeker M."/>
        </authorList>
    </citation>
    <scope>NUCLEOTIDE SEQUENCE [LARGE SCALE GENOMIC DNA]</scope>
    <source>
        <strain evidence="1 2">DSM 45903</strain>
    </source>
</reference>
<proteinExistence type="predicted"/>
<evidence type="ECO:0000313" key="1">
    <source>
        <dbReference type="EMBL" id="MDR6226479.1"/>
    </source>
</evidence>
<keyword evidence="2" id="KW-1185">Reference proteome</keyword>